<keyword evidence="3" id="KW-1185">Reference proteome</keyword>
<dbReference type="EMBL" id="BAAATJ010000004">
    <property type="protein sequence ID" value="GAA2391418.1"/>
    <property type="molecule type" value="Genomic_DNA"/>
</dbReference>
<evidence type="ECO:0000313" key="3">
    <source>
        <dbReference type="Proteomes" id="UP001500058"/>
    </source>
</evidence>
<protein>
    <submittedName>
        <fullName evidence="2">Uncharacterized protein</fullName>
    </submittedName>
</protein>
<evidence type="ECO:0000313" key="2">
    <source>
        <dbReference type="EMBL" id="GAA2391418.1"/>
    </source>
</evidence>
<dbReference type="Proteomes" id="UP001500058">
    <property type="component" value="Unassembled WGS sequence"/>
</dbReference>
<name>A0ABN3HZE3_9ACTN</name>
<sequence length="187" mass="19685">MCRDAFTPPRATFKWTDCNGRREMFVEPVRQSAFAGRSLLTCGTVRSSSTPLLERGLCPGPGPWPGKTHRGGYGRGTRPPPEAPYQSRGVPRSPGAARATCGGCVPWSCGVCALLPRRGARGGGGVLSGLVQPGGEKTAVVRGVERCGRGRGVSDDVAHARWRGDGVTGRCVVNRDPAEPFLTSQGL</sequence>
<evidence type="ECO:0000256" key="1">
    <source>
        <dbReference type="SAM" id="MobiDB-lite"/>
    </source>
</evidence>
<feature type="region of interest" description="Disordered" evidence="1">
    <location>
        <begin position="53"/>
        <end position="91"/>
    </location>
</feature>
<reference evidence="2 3" key="1">
    <citation type="journal article" date="2019" name="Int. J. Syst. Evol. Microbiol.">
        <title>The Global Catalogue of Microorganisms (GCM) 10K type strain sequencing project: providing services to taxonomists for standard genome sequencing and annotation.</title>
        <authorList>
            <consortium name="The Broad Institute Genomics Platform"/>
            <consortium name="The Broad Institute Genome Sequencing Center for Infectious Disease"/>
            <person name="Wu L."/>
            <person name="Ma J."/>
        </authorList>
    </citation>
    <scope>NUCLEOTIDE SEQUENCE [LARGE SCALE GENOMIC DNA]</scope>
    <source>
        <strain evidence="2 3">JCM 6921</strain>
    </source>
</reference>
<organism evidence="2 3">
    <name type="scientific">Streptomyces glaucosporus</name>
    <dbReference type="NCBI Taxonomy" id="284044"/>
    <lineage>
        <taxon>Bacteria</taxon>
        <taxon>Bacillati</taxon>
        <taxon>Actinomycetota</taxon>
        <taxon>Actinomycetes</taxon>
        <taxon>Kitasatosporales</taxon>
        <taxon>Streptomycetaceae</taxon>
        <taxon>Streptomyces</taxon>
    </lineage>
</organism>
<proteinExistence type="predicted"/>
<gene>
    <name evidence="2" type="ORF">GCM10010420_14360</name>
</gene>
<comment type="caution">
    <text evidence="2">The sequence shown here is derived from an EMBL/GenBank/DDBJ whole genome shotgun (WGS) entry which is preliminary data.</text>
</comment>
<accession>A0ABN3HZE3</accession>